<name>A0ABW5L5W9_9SPHI</name>
<gene>
    <name evidence="1" type="ORF">ACFSQW_16080</name>
</gene>
<comment type="caution">
    <text evidence="1">The sequence shown here is derived from an EMBL/GenBank/DDBJ whole genome shotgun (WGS) entry which is preliminary data.</text>
</comment>
<evidence type="ECO:0000313" key="1">
    <source>
        <dbReference type="EMBL" id="MFD2555915.1"/>
    </source>
</evidence>
<accession>A0ABW5L5W9</accession>
<dbReference type="Proteomes" id="UP001597440">
    <property type="component" value="Unassembled WGS sequence"/>
</dbReference>
<reference evidence="2" key="1">
    <citation type="journal article" date="2019" name="Int. J. Syst. Evol. Microbiol.">
        <title>The Global Catalogue of Microorganisms (GCM) 10K type strain sequencing project: providing services to taxonomists for standard genome sequencing and annotation.</title>
        <authorList>
            <consortium name="The Broad Institute Genomics Platform"/>
            <consortium name="The Broad Institute Genome Sequencing Center for Infectious Disease"/>
            <person name="Wu L."/>
            <person name="Ma J."/>
        </authorList>
    </citation>
    <scope>NUCLEOTIDE SEQUENCE [LARGE SCALE GENOMIC DNA]</scope>
    <source>
        <strain evidence="2">KCTC 52298</strain>
    </source>
</reference>
<dbReference type="EMBL" id="JBHULD010000014">
    <property type="protein sequence ID" value="MFD2555915.1"/>
    <property type="molecule type" value="Genomic_DNA"/>
</dbReference>
<sequence>MIQDYLHLFPNYIAKTVPTVGLSEQFLNRYPRVPAEYLDFLESFSLLSNKSDTTWFNSIEDFNEEGKGAFRWDEFERQSMEAVEGDDYLQQQVRYFWDSHVPFILSVEDGYSHFSIGVSEKNWGKIYFGEEPEYEEVEWVADSFLMFMQALAGGGLAEKYRRLFV</sequence>
<organism evidence="1 2">
    <name type="scientific">Sphingobacterium tabacisoli</name>
    <dbReference type="NCBI Taxonomy" id="2044855"/>
    <lineage>
        <taxon>Bacteria</taxon>
        <taxon>Pseudomonadati</taxon>
        <taxon>Bacteroidota</taxon>
        <taxon>Sphingobacteriia</taxon>
        <taxon>Sphingobacteriales</taxon>
        <taxon>Sphingobacteriaceae</taxon>
        <taxon>Sphingobacterium</taxon>
    </lineage>
</organism>
<protein>
    <recommendedName>
        <fullName evidence="3">SMI1/KNR4 family protein</fullName>
    </recommendedName>
</protein>
<evidence type="ECO:0000313" key="2">
    <source>
        <dbReference type="Proteomes" id="UP001597440"/>
    </source>
</evidence>
<evidence type="ECO:0008006" key="3">
    <source>
        <dbReference type="Google" id="ProtNLM"/>
    </source>
</evidence>
<proteinExistence type="predicted"/>
<dbReference type="RefSeq" id="WP_210354196.1">
    <property type="nucleotide sequence ID" value="NZ_JAEQMU010000001.1"/>
</dbReference>
<keyword evidence="2" id="KW-1185">Reference proteome</keyword>